<dbReference type="PANTHER" id="PTHR14255:SF3">
    <property type="entry name" value="SULFITE EXPORTER TAUE_SAFE FAMILY PROTEIN 5-RELATED"/>
    <property type="match status" value="1"/>
</dbReference>
<evidence type="ECO:0008006" key="10">
    <source>
        <dbReference type="Google" id="ProtNLM"/>
    </source>
</evidence>
<evidence type="ECO:0000256" key="4">
    <source>
        <dbReference type="ARBA" id="ARBA00023136"/>
    </source>
</evidence>
<name>A0ABD3FXR0_9STRA</name>
<dbReference type="EMBL" id="JBIMZQ010000005">
    <property type="protein sequence ID" value="KAL3671528.1"/>
    <property type="molecule type" value="Genomic_DNA"/>
</dbReference>
<dbReference type="Proteomes" id="UP001632037">
    <property type="component" value="Unassembled WGS sequence"/>
</dbReference>
<evidence type="ECO:0000256" key="2">
    <source>
        <dbReference type="ARBA" id="ARBA00022692"/>
    </source>
</evidence>
<evidence type="ECO:0000313" key="9">
    <source>
        <dbReference type="Proteomes" id="UP001632037"/>
    </source>
</evidence>
<keyword evidence="7" id="KW-0732">Signal</keyword>
<keyword evidence="4 6" id="KW-0472">Membrane</keyword>
<feature type="transmembrane region" description="Helical" evidence="6">
    <location>
        <begin position="50"/>
        <end position="83"/>
    </location>
</feature>
<comment type="caution">
    <text evidence="8">The sequence shown here is derived from an EMBL/GenBank/DDBJ whole genome shotgun (WGS) entry which is preliminary data.</text>
</comment>
<feature type="transmembrane region" description="Helical" evidence="6">
    <location>
        <begin position="435"/>
        <end position="455"/>
    </location>
</feature>
<gene>
    <name evidence="8" type="ORF">V7S43_003448</name>
</gene>
<feature type="compositionally biased region" description="Polar residues" evidence="5">
    <location>
        <begin position="204"/>
        <end position="214"/>
    </location>
</feature>
<feature type="transmembrane region" description="Helical" evidence="6">
    <location>
        <begin position="124"/>
        <end position="142"/>
    </location>
</feature>
<feature type="transmembrane region" description="Helical" evidence="6">
    <location>
        <begin position="406"/>
        <end position="429"/>
    </location>
</feature>
<protein>
    <recommendedName>
        <fullName evidence="10">Sulfite exporter TauE/SafE</fullName>
    </recommendedName>
</protein>
<dbReference type="PANTHER" id="PTHR14255">
    <property type="entry name" value="CEREBLON"/>
    <property type="match status" value="1"/>
</dbReference>
<comment type="subcellular location">
    <subcellularLocation>
        <location evidence="1">Membrane</location>
        <topology evidence="1">Multi-pass membrane protein</topology>
    </subcellularLocation>
</comment>
<keyword evidence="3 6" id="KW-1133">Transmembrane helix</keyword>
<evidence type="ECO:0000256" key="3">
    <source>
        <dbReference type="ARBA" id="ARBA00022989"/>
    </source>
</evidence>
<keyword evidence="9" id="KW-1185">Reference proteome</keyword>
<feature type="signal peptide" evidence="7">
    <location>
        <begin position="1"/>
        <end position="26"/>
    </location>
</feature>
<feature type="transmembrane region" description="Helical" evidence="6">
    <location>
        <begin position="338"/>
        <end position="362"/>
    </location>
</feature>
<evidence type="ECO:0000256" key="7">
    <source>
        <dbReference type="SAM" id="SignalP"/>
    </source>
</evidence>
<evidence type="ECO:0000256" key="5">
    <source>
        <dbReference type="SAM" id="MobiDB-lite"/>
    </source>
</evidence>
<dbReference type="Pfam" id="PF01925">
    <property type="entry name" value="TauE"/>
    <property type="match status" value="2"/>
</dbReference>
<proteinExistence type="predicted"/>
<reference evidence="8 9" key="1">
    <citation type="submission" date="2024-09" db="EMBL/GenBank/DDBJ databases">
        <title>Genome sequencing and assembly of Phytophthora oleae, isolate VK10A, causative agent of rot of olive drupes.</title>
        <authorList>
            <person name="Conti Taguali S."/>
            <person name="Riolo M."/>
            <person name="La Spada F."/>
            <person name="Cacciola S.O."/>
            <person name="Dionisio G."/>
        </authorList>
    </citation>
    <scope>NUCLEOTIDE SEQUENCE [LARGE SCALE GENOMIC DNA]</scope>
    <source>
        <strain evidence="8 9">VK10A</strain>
    </source>
</reference>
<dbReference type="InterPro" id="IPR002781">
    <property type="entry name" value="TM_pro_TauE-like"/>
</dbReference>
<feature type="transmembrane region" description="Helical" evidence="6">
    <location>
        <begin position="258"/>
        <end position="278"/>
    </location>
</feature>
<accession>A0ABD3FXR0</accession>
<feature type="transmembrane region" description="Helical" evidence="6">
    <location>
        <begin position="148"/>
        <end position="167"/>
    </location>
</feature>
<dbReference type="AlphaFoldDB" id="A0ABD3FXR0"/>
<feature type="transmembrane region" description="Helical" evidence="6">
    <location>
        <begin position="290"/>
        <end position="312"/>
    </location>
</feature>
<feature type="region of interest" description="Disordered" evidence="5">
    <location>
        <begin position="202"/>
        <end position="222"/>
    </location>
</feature>
<organism evidence="8 9">
    <name type="scientific">Phytophthora oleae</name>
    <dbReference type="NCBI Taxonomy" id="2107226"/>
    <lineage>
        <taxon>Eukaryota</taxon>
        <taxon>Sar</taxon>
        <taxon>Stramenopiles</taxon>
        <taxon>Oomycota</taxon>
        <taxon>Peronosporomycetes</taxon>
        <taxon>Peronosporales</taxon>
        <taxon>Peronosporaceae</taxon>
        <taxon>Phytophthora</taxon>
    </lineage>
</organism>
<evidence type="ECO:0000256" key="6">
    <source>
        <dbReference type="SAM" id="Phobius"/>
    </source>
</evidence>
<dbReference type="GO" id="GO:0016020">
    <property type="term" value="C:membrane"/>
    <property type="evidence" value="ECO:0007669"/>
    <property type="project" value="UniProtKB-SubCell"/>
</dbReference>
<sequence length="475" mass="49784">MAIHPRQRRIALSLFVLAVLAATAFAADSSSSSDDDGVPSLSEMDTYDALAIAFMVIGLAVSSAGGVGGGVIMVPAMVLIMGFDIKRATPISNVAILGGAVANAWFNMRKRHPTVDRPLIDPELALGMIPVVIGGTVLGALINKLIPSYVLSLLFVVVLVVGGSRTMKKGIRLHKKEVAKQKEAEAAANEVTADVPTSPGAYVQVSTPQTSGNDDNLDEKRSSISVTGGDVAVTKAIADGEAGSGGSLSQILEKERHFAWGPHIAIMICYLGVVATSIGDASVDCGGVAYWVLLLIEIPWVAVFVVFTSHYLHKVYLRKAAVNYQYVEGDIQWTKKTVVYFPLGCAVAGIVAGMFGVGGGIITGPIMIELGIVPEVASSTTALMILYSSAAATAKFAVFKMVAWDWALLLCAVAFVVTSVSQVVILGFVRRTGRQSIIVLCIATAVLIGGVIMTYQAIKTTIDDAGDSFSADICS</sequence>
<evidence type="ECO:0000256" key="1">
    <source>
        <dbReference type="ARBA" id="ARBA00004141"/>
    </source>
</evidence>
<evidence type="ECO:0000313" key="8">
    <source>
        <dbReference type="EMBL" id="KAL3671528.1"/>
    </source>
</evidence>
<keyword evidence="2 6" id="KW-0812">Transmembrane</keyword>
<feature type="chain" id="PRO_5044837939" description="Sulfite exporter TauE/SafE" evidence="7">
    <location>
        <begin position="27"/>
        <end position="475"/>
    </location>
</feature>